<feature type="chain" id="PRO_5043108495" description="Dirigent protein" evidence="4">
    <location>
        <begin position="22"/>
        <end position="191"/>
    </location>
</feature>
<reference evidence="5" key="1">
    <citation type="submission" date="2024-03" db="EMBL/GenBank/DDBJ databases">
        <title>WGS assembly of Saponaria officinalis var. Norfolk2.</title>
        <authorList>
            <person name="Jenkins J."/>
            <person name="Shu S."/>
            <person name="Grimwood J."/>
            <person name="Barry K."/>
            <person name="Goodstein D."/>
            <person name="Schmutz J."/>
            <person name="Leebens-Mack J."/>
            <person name="Osbourn A."/>
        </authorList>
    </citation>
    <scope>NUCLEOTIDE SEQUENCE [LARGE SCALE GENOMIC DNA]</scope>
    <source>
        <strain evidence="5">JIC</strain>
    </source>
</reference>
<comment type="similarity">
    <text evidence="1 4">Belongs to the plant dirigent protein family.</text>
</comment>
<evidence type="ECO:0000256" key="3">
    <source>
        <dbReference type="ARBA" id="ARBA00022525"/>
    </source>
</evidence>
<dbReference type="Proteomes" id="UP001443914">
    <property type="component" value="Unassembled WGS sequence"/>
</dbReference>
<proteinExistence type="inferred from homology"/>
<dbReference type="InterPro" id="IPR004265">
    <property type="entry name" value="Dirigent"/>
</dbReference>
<dbReference type="GO" id="GO:0048046">
    <property type="term" value="C:apoplast"/>
    <property type="evidence" value="ECO:0007669"/>
    <property type="project" value="UniProtKB-SubCell"/>
</dbReference>
<comment type="caution">
    <text evidence="5">The sequence shown here is derived from an EMBL/GenBank/DDBJ whole genome shotgun (WGS) entry which is preliminary data.</text>
</comment>
<comment type="subunit">
    <text evidence="2 4">Homodimer.</text>
</comment>
<dbReference type="PANTHER" id="PTHR21495">
    <property type="entry name" value="NUCLEOPORIN-RELATED"/>
    <property type="match status" value="1"/>
</dbReference>
<sequence length="191" mass="20787">MSNLISLTPIILLLMLAFTNTSTTLTQAFSRSISKEEMGIKHHQNYTHLHFYFHDYVAGPRRTALRIAQAQTTDKDPSGFGALVMIDDPLTEGPSNTSKVIGYAQGMYGFADQQSSGLLMVMNLVFVEGKFSGSNLSVMGRNLVMSKVREMSVVGGSGVFRFASGYALAKTITLLDPSGASVVEYDVYVSH</sequence>
<keyword evidence="4" id="KW-0052">Apoplast</keyword>
<keyword evidence="4" id="KW-0732">Signal</keyword>
<dbReference type="AlphaFoldDB" id="A0AAW1H394"/>
<dbReference type="InterPro" id="IPR044859">
    <property type="entry name" value="Allene_oxi_cyc_Dirigent"/>
</dbReference>
<comment type="function">
    <text evidence="4">Dirigent proteins impart stereoselectivity on the phenoxy radical-coupling reaction, yielding optically active lignans from two molecules of coniferyl alcohol in the biosynthesis of lignans, flavonolignans, and alkaloids and thus plays a central role in plant secondary metabolism.</text>
</comment>
<evidence type="ECO:0000256" key="2">
    <source>
        <dbReference type="ARBA" id="ARBA00011738"/>
    </source>
</evidence>
<dbReference type="Pfam" id="PF03018">
    <property type="entry name" value="Dirigent"/>
    <property type="match status" value="1"/>
</dbReference>
<evidence type="ECO:0000256" key="4">
    <source>
        <dbReference type="RuleBase" id="RU363099"/>
    </source>
</evidence>
<dbReference type="GO" id="GO:0009699">
    <property type="term" value="P:phenylpropanoid biosynthetic process"/>
    <property type="evidence" value="ECO:0007669"/>
    <property type="project" value="UniProtKB-ARBA"/>
</dbReference>
<gene>
    <name evidence="5" type="ORF">RND81_12G044300</name>
</gene>
<keyword evidence="6" id="KW-1185">Reference proteome</keyword>
<dbReference type="EMBL" id="JBDFQZ010000012">
    <property type="protein sequence ID" value="KAK9671642.1"/>
    <property type="molecule type" value="Genomic_DNA"/>
</dbReference>
<keyword evidence="3 4" id="KW-0964">Secreted</keyword>
<comment type="subcellular location">
    <subcellularLocation>
        <location evidence="4">Secreted</location>
        <location evidence="4">Extracellular space</location>
        <location evidence="4">Apoplast</location>
    </subcellularLocation>
</comment>
<dbReference type="Gene3D" id="2.40.480.10">
    <property type="entry name" value="Allene oxide cyclase-like"/>
    <property type="match status" value="1"/>
</dbReference>
<organism evidence="5 6">
    <name type="scientific">Saponaria officinalis</name>
    <name type="common">Common soapwort</name>
    <name type="synonym">Lychnis saponaria</name>
    <dbReference type="NCBI Taxonomy" id="3572"/>
    <lineage>
        <taxon>Eukaryota</taxon>
        <taxon>Viridiplantae</taxon>
        <taxon>Streptophyta</taxon>
        <taxon>Embryophyta</taxon>
        <taxon>Tracheophyta</taxon>
        <taxon>Spermatophyta</taxon>
        <taxon>Magnoliopsida</taxon>
        <taxon>eudicotyledons</taxon>
        <taxon>Gunneridae</taxon>
        <taxon>Pentapetalae</taxon>
        <taxon>Caryophyllales</taxon>
        <taxon>Caryophyllaceae</taxon>
        <taxon>Caryophylleae</taxon>
        <taxon>Saponaria</taxon>
    </lineage>
</organism>
<evidence type="ECO:0000313" key="5">
    <source>
        <dbReference type="EMBL" id="KAK9671642.1"/>
    </source>
</evidence>
<accession>A0AAW1H394</accession>
<name>A0AAW1H394_SAPOF</name>
<protein>
    <recommendedName>
        <fullName evidence="4">Dirigent protein</fullName>
    </recommendedName>
</protein>
<feature type="signal peptide" evidence="4">
    <location>
        <begin position="1"/>
        <end position="21"/>
    </location>
</feature>
<evidence type="ECO:0000313" key="6">
    <source>
        <dbReference type="Proteomes" id="UP001443914"/>
    </source>
</evidence>
<evidence type="ECO:0000256" key="1">
    <source>
        <dbReference type="ARBA" id="ARBA00010746"/>
    </source>
</evidence>